<feature type="transmembrane region" description="Helical" evidence="9">
    <location>
        <begin position="317"/>
        <end position="341"/>
    </location>
</feature>
<evidence type="ECO:0000256" key="5">
    <source>
        <dbReference type="ARBA" id="ARBA00023136"/>
    </source>
</evidence>
<name>A0A8D0GQU7_SPHPU</name>
<dbReference type="PROSITE" id="PS50261">
    <property type="entry name" value="G_PROTEIN_RECEP_F2_4"/>
    <property type="match status" value="1"/>
</dbReference>
<dbReference type="FunFam" id="1.20.1070.10:FF:000058">
    <property type="entry name" value="Adhesion G protein-coupled receptor F5"/>
    <property type="match status" value="1"/>
</dbReference>
<dbReference type="GO" id="GO:0031410">
    <property type="term" value="C:cytoplasmic vesicle"/>
    <property type="evidence" value="ECO:0007669"/>
    <property type="project" value="TreeGrafter"/>
</dbReference>
<dbReference type="PROSITE" id="PS50221">
    <property type="entry name" value="GAIN_B"/>
    <property type="match status" value="1"/>
</dbReference>
<evidence type="ECO:0000256" key="7">
    <source>
        <dbReference type="ARBA" id="ARBA00023180"/>
    </source>
</evidence>
<feature type="transmembrane region" description="Helical" evidence="9">
    <location>
        <begin position="275"/>
        <end position="297"/>
    </location>
</feature>
<dbReference type="GeneTree" id="ENSGT00940000154603"/>
<dbReference type="Pfam" id="PF01825">
    <property type="entry name" value="GPS"/>
    <property type="match status" value="1"/>
</dbReference>
<feature type="domain" description="GAIN-B" evidence="10">
    <location>
        <begin position="1"/>
        <end position="150"/>
    </location>
</feature>
<dbReference type="GO" id="GO:0007166">
    <property type="term" value="P:cell surface receptor signaling pathway"/>
    <property type="evidence" value="ECO:0007669"/>
    <property type="project" value="InterPro"/>
</dbReference>
<proteinExistence type="inferred from homology"/>
<keyword evidence="4 9" id="KW-1133">Transmembrane helix</keyword>
<dbReference type="Proteomes" id="UP000694392">
    <property type="component" value="Unplaced"/>
</dbReference>
<feature type="transmembrane region" description="Helical" evidence="9">
    <location>
        <begin position="198"/>
        <end position="221"/>
    </location>
</feature>
<keyword evidence="3 9" id="KW-0812">Transmembrane</keyword>
<evidence type="ECO:0000256" key="8">
    <source>
        <dbReference type="SAM" id="MobiDB-lite"/>
    </source>
</evidence>
<evidence type="ECO:0000256" key="1">
    <source>
        <dbReference type="ARBA" id="ARBA00004141"/>
    </source>
</evidence>
<feature type="transmembrane region" description="Helical" evidence="9">
    <location>
        <begin position="159"/>
        <end position="186"/>
    </location>
</feature>
<dbReference type="GO" id="GO:0007189">
    <property type="term" value="P:adenylate cyclase-activating G protein-coupled receptor signaling pathway"/>
    <property type="evidence" value="ECO:0007669"/>
    <property type="project" value="TreeGrafter"/>
</dbReference>
<comment type="subcellular location">
    <subcellularLocation>
        <location evidence="1">Membrane</location>
        <topology evidence="1">Multi-pass membrane protein</topology>
    </subcellularLocation>
</comment>
<evidence type="ECO:0000256" key="2">
    <source>
        <dbReference type="ARBA" id="ARBA00007343"/>
    </source>
</evidence>
<evidence type="ECO:0000256" key="3">
    <source>
        <dbReference type="ARBA" id="ARBA00022692"/>
    </source>
</evidence>
<evidence type="ECO:0008006" key="14">
    <source>
        <dbReference type="Google" id="ProtNLM"/>
    </source>
</evidence>
<evidence type="ECO:0000313" key="12">
    <source>
        <dbReference type="Ensembl" id="ENSSPUP00000008409.1"/>
    </source>
</evidence>
<sequence length="494" mass="54419">MKGIVITNNSNASNFDEKFTFASSENLSGSVFINGTQFDRLKPNTIISVAYSTLRNILPQHNKTIINGLVITTTVSSNNSATDLQISLTFAKSNVSLKAPQCVFWNFDFPVNVGGWDAQGCSPKENGSNVICSCKHLTSFSILMSPNSTPLDIQEPLNYITYVGLSVSILSLVACILIEVIVWKSVTKHRVSYMRHICILNTAISLLIADVWFIVAAAMYADQKESVDVNACIAATFFIHLFYLCVFFWMFALGLMLFYRLVFILHDTSKTTQKAVAFCLGYGCPLVIAAITIGITQPQSKYRRDKFCWLNWKESKALLAFAIPALVIVVANSVIVVVVIVKILRPSIGDKPNKQERSSLLLISKGVGILTPLLGLTWGLGLAVVIKDTSMVFHVLFTLLNAFQGLFILVFGTLLDKKVQEVLLNKLSLSRWSSQQTKVNPLLLCSTLLVAFLFHCIPLRFCSHSHGVGGTHNFSSTDTSSSTQNISNAYSLLN</sequence>
<feature type="region of interest" description="Disordered" evidence="8">
    <location>
        <begin position="473"/>
        <end position="494"/>
    </location>
</feature>
<dbReference type="PANTHER" id="PTHR45813">
    <property type="entry name" value="IG-LIKE DOMAIN-CONTAINING PROTEIN"/>
    <property type="match status" value="1"/>
</dbReference>
<dbReference type="GO" id="GO:0016020">
    <property type="term" value="C:membrane"/>
    <property type="evidence" value="ECO:0007669"/>
    <property type="project" value="UniProtKB-SubCell"/>
</dbReference>
<dbReference type="Ensembl" id="ENSSPUT00000008969.1">
    <property type="protein sequence ID" value="ENSSPUP00000008409.1"/>
    <property type="gene ID" value="ENSSPUG00000006524.1"/>
</dbReference>
<keyword evidence="6" id="KW-1015">Disulfide bond</keyword>
<dbReference type="SMART" id="SM00303">
    <property type="entry name" value="GPS"/>
    <property type="match status" value="1"/>
</dbReference>
<evidence type="ECO:0000313" key="13">
    <source>
        <dbReference type="Proteomes" id="UP000694392"/>
    </source>
</evidence>
<reference evidence="12" key="2">
    <citation type="submission" date="2025-09" db="UniProtKB">
        <authorList>
            <consortium name="Ensembl"/>
        </authorList>
    </citation>
    <scope>IDENTIFICATION</scope>
</reference>
<dbReference type="Gene3D" id="1.20.1070.10">
    <property type="entry name" value="Rhodopsin 7-helix transmembrane proteins"/>
    <property type="match status" value="1"/>
</dbReference>
<dbReference type="PRINTS" id="PR00249">
    <property type="entry name" value="GPCRSECRETIN"/>
</dbReference>
<feature type="domain" description="G-protein coupled receptors family 2 profile 2" evidence="11">
    <location>
        <begin position="157"/>
        <end position="416"/>
    </location>
</feature>
<dbReference type="PANTHER" id="PTHR45813:SF4">
    <property type="entry name" value="ADHESION G PROTEIN-COUPLED RECEPTOR F5"/>
    <property type="match status" value="1"/>
</dbReference>
<accession>A0A8D0GQU7</accession>
<feature type="transmembrane region" description="Helical" evidence="9">
    <location>
        <begin position="437"/>
        <end position="455"/>
    </location>
</feature>
<dbReference type="GO" id="GO:0004930">
    <property type="term" value="F:G protein-coupled receptor activity"/>
    <property type="evidence" value="ECO:0007669"/>
    <property type="project" value="InterPro"/>
</dbReference>
<reference evidence="12" key="1">
    <citation type="submission" date="2025-08" db="UniProtKB">
        <authorList>
            <consortium name="Ensembl"/>
        </authorList>
    </citation>
    <scope>IDENTIFICATION</scope>
</reference>
<evidence type="ECO:0000259" key="11">
    <source>
        <dbReference type="PROSITE" id="PS50261"/>
    </source>
</evidence>
<dbReference type="GO" id="GO:0045444">
    <property type="term" value="P:fat cell differentiation"/>
    <property type="evidence" value="ECO:0007669"/>
    <property type="project" value="TreeGrafter"/>
</dbReference>
<dbReference type="InterPro" id="IPR046338">
    <property type="entry name" value="GAIN_dom_sf"/>
</dbReference>
<dbReference type="GO" id="GO:0006112">
    <property type="term" value="P:energy reserve metabolic process"/>
    <property type="evidence" value="ECO:0007669"/>
    <property type="project" value="TreeGrafter"/>
</dbReference>
<dbReference type="InterPro" id="IPR000203">
    <property type="entry name" value="GPS"/>
</dbReference>
<dbReference type="Gene3D" id="2.60.220.50">
    <property type="match status" value="1"/>
</dbReference>
<keyword evidence="7" id="KW-0325">Glycoprotein</keyword>
<comment type="similarity">
    <text evidence="2">Belongs to the G-protein coupled receptor 2 family. Adhesion G-protein coupled receptor (ADGR) subfamily.</text>
</comment>
<protein>
    <recommendedName>
        <fullName evidence="14">Adhesion G protein-coupled receptor F5</fullName>
    </recommendedName>
</protein>
<evidence type="ECO:0000259" key="10">
    <source>
        <dbReference type="PROSITE" id="PS50221"/>
    </source>
</evidence>
<dbReference type="GO" id="GO:0019216">
    <property type="term" value="P:regulation of lipid metabolic process"/>
    <property type="evidence" value="ECO:0007669"/>
    <property type="project" value="TreeGrafter"/>
</dbReference>
<dbReference type="Pfam" id="PF00002">
    <property type="entry name" value="7tm_2"/>
    <property type="match status" value="1"/>
</dbReference>
<feature type="transmembrane region" description="Helical" evidence="9">
    <location>
        <begin position="362"/>
        <end position="386"/>
    </location>
</feature>
<dbReference type="InterPro" id="IPR000832">
    <property type="entry name" value="GPCR_2_secretin-like"/>
</dbReference>
<organism evidence="12 13">
    <name type="scientific">Sphenodon punctatus</name>
    <name type="common">Tuatara</name>
    <name type="synonym">Hatteria punctata</name>
    <dbReference type="NCBI Taxonomy" id="8508"/>
    <lineage>
        <taxon>Eukaryota</taxon>
        <taxon>Metazoa</taxon>
        <taxon>Chordata</taxon>
        <taxon>Craniata</taxon>
        <taxon>Vertebrata</taxon>
        <taxon>Euteleostomi</taxon>
        <taxon>Lepidosauria</taxon>
        <taxon>Sphenodontia</taxon>
        <taxon>Sphenodontidae</taxon>
        <taxon>Sphenodon</taxon>
    </lineage>
</organism>
<feature type="transmembrane region" description="Helical" evidence="9">
    <location>
        <begin position="241"/>
        <end position="263"/>
    </location>
</feature>
<dbReference type="OMA" id="AIIWHRV"/>
<dbReference type="InterPro" id="IPR057244">
    <property type="entry name" value="GAIN_B"/>
</dbReference>
<dbReference type="InterPro" id="IPR017981">
    <property type="entry name" value="GPCR_2-like_7TM"/>
</dbReference>
<keyword evidence="5 9" id="KW-0472">Membrane</keyword>
<feature type="transmembrane region" description="Helical" evidence="9">
    <location>
        <begin position="392"/>
        <end position="416"/>
    </location>
</feature>
<dbReference type="AlphaFoldDB" id="A0A8D0GQU7"/>
<evidence type="ECO:0000256" key="9">
    <source>
        <dbReference type="SAM" id="Phobius"/>
    </source>
</evidence>
<evidence type="ECO:0000256" key="4">
    <source>
        <dbReference type="ARBA" id="ARBA00022989"/>
    </source>
</evidence>
<evidence type="ECO:0000256" key="6">
    <source>
        <dbReference type="ARBA" id="ARBA00023157"/>
    </source>
</evidence>
<dbReference type="InterPro" id="IPR051587">
    <property type="entry name" value="Adhesion_GPCR"/>
</dbReference>
<keyword evidence="13" id="KW-1185">Reference proteome</keyword>